<feature type="domain" description="Rho-GAP" evidence="2">
    <location>
        <begin position="223"/>
        <end position="414"/>
    </location>
</feature>
<gene>
    <name evidence="3" type="ORF">INT44_004922</name>
</gene>
<dbReference type="InterPro" id="IPR036865">
    <property type="entry name" value="CRAL-TRIO_dom_sf"/>
</dbReference>
<sequence>MSVLQPLSPHEPEYKAISTFNIIHEAGICSSRVLNKLVSFSAESKKLPRTQPGVDHESRPIIVLSACKLPDPSVIDYDLILRYELSKEIPTYMMDRNEFVENDYVLVFLAAPAAYRPPWMWLLKAYRSLDRRYKKNLKALHVVHLTRTYRMIFDLANKITSPKFARKLHYYSYLSELEPVISTSQLNLPSAVRPYDEQLQRPNTPPAYASREAKALPGLAFGVSLEKLAEFDNASEADEDYVPSVVKQIIEHLQQNGISQKGIFRKSPSSEELKFVKDELNRGVKIDLSKYDIHLSASLLKVFFRDLPQAPLSLNFVNAVGNITEVTEEFVQHLRTQFHEYYGTQTKLKSLLRYLFSFLHEVSNHSEENLMTAHNIAVIFAPNLLRDDDERGMPDPATYLQQMNKGMGLFRIGD</sequence>
<dbReference type="GO" id="GO:0005096">
    <property type="term" value="F:GTPase activator activity"/>
    <property type="evidence" value="ECO:0007669"/>
    <property type="project" value="TreeGrafter"/>
</dbReference>
<dbReference type="PROSITE" id="PS50238">
    <property type="entry name" value="RHOGAP"/>
    <property type="match status" value="1"/>
</dbReference>
<evidence type="ECO:0000313" key="4">
    <source>
        <dbReference type="Proteomes" id="UP000612746"/>
    </source>
</evidence>
<keyword evidence="4" id="KW-1185">Reference proteome</keyword>
<dbReference type="GO" id="GO:0005737">
    <property type="term" value="C:cytoplasm"/>
    <property type="evidence" value="ECO:0007669"/>
    <property type="project" value="TreeGrafter"/>
</dbReference>
<evidence type="ECO:0008006" key="5">
    <source>
        <dbReference type="Google" id="ProtNLM"/>
    </source>
</evidence>
<evidence type="ECO:0000259" key="2">
    <source>
        <dbReference type="PROSITE" id="PS50238"/>
    </source>
</evidence>
<dbReference type="PROSITE" id="PS50191">
    <property type="entry name" value="CRAL_TRIO"/>
    <property type="match status" value="1"/>
</dbReference>
<dbReference type="OrthoDB" id="19923at2759"/>
<dbReference type="Gene3D" id="3.40.525.10">
    <property type="entry name" value="CRAL-TRIO lipid binding domain"/>
    <property type="match status" value="1"/>
</dbReference>
<comment type="caution">
    <text evidence="3">The sequence shown here is derived from an EMBL/GenBank/DDBJ whole genome shotgun (WGS) entry which is preliminary data.</text>
</comment>
<dbReference type="PANTHER" id="PTHR45808">
    <property type="entry name" value="RHO GTPASE-ACTIVATING PROTEIN 68F"/>
    <property type="match status" value="1"/>
</dbReference>
<dbReference type="InterPro" id="IPR008936">
    <property type="entry name" value="Rho_GTPase_activation_prot"/>
</dbReference>
<accession>A0A8H7UMJ6</accession>
<evidence type="ECO:0000313" key="3">
    <source>
        <dbReference type="EMBL" id="KAG2187237.1"/>
    </source>
</evidence>
<reference evidence="3" key="1">
    <citation type="submission" date="2020-12" db="EMBL/GenBank/DDBJ databases">
        <title>Metabolic potential, ecology and presence of endohyphal bacteria is reflected in genomic diversity of Mucoromycotina.</title>
        <authorList>
            <person name="Muszewska A."/>
            <person name="Okrasinska A."/>
            <person name="Steczkiewicz K."/>
            <person name="Drgas O."/>
            <person name="Orlowska M."/>
            <person name="Perlinska-Lenart U."/>
            <person name="Aleksandrzak-Piekarczyk T."/>
            <person name="Szatraj K."/>
            <person name="Zielenkiewicz U."/>
            <person name="Pilsyk S."/>
            <person name="Malc E."/>
            <person name="Mieczkowski P."/>
            <person name="Kruszewska J.S."/>
            <person name="Biernat P."/>
            <person name="Pawlowska J."/>
        </authorList>
    </citation>
    <scope>NUCLEOTIDE SEQUENCE</scope>
    <source>
        <strain evidence="3">WA0000051536</strain>
    </source>
</reference>
<organism evidence="3 4">
    <name type="scientific">Umbelopsis vinacea</name>
    <dbReference type="NCBI Taxonomy" id="44442"/>
    <lineage>
        <taxon>Eukaryota</taxon>
        <taxon>Fungi</taxon>
        <taxon>Fungi incertae sedis</taxon>
        <taxon>Mucoromycota</taxon>
        <taxon>Mucoromycotina</taxon>
        <taxon>Umbelopsidomycetes</taxon>
        <taxon>Umbelopsidales</taxon>
        <taxon>Umbelopsidaceae</taxon>
        <taxon>Umbelopsis</taxon>
    </lineage>
</organism>
<dbReference type="EMBL" id="JAEPRA010000003">
    <property type="protein sequence ID" value="KAG2187237.1"/>
    <property type="molecule type" value="Genomic_DNA"/>
</dbReference>
<dbReference type="AlphaFoldDB" id="A0A8H7UMJ6"/>
<protein>
    <recommendedName>
        <fullName evidence="5">Rho-GAP domain-containing protein</fullName>
    </recommendedName>
</protein>
<dbReference type="InterPro" id="IPR000198">
    <property type="entry name" value="RhoGAP_dom"/>
</dbReference>
<dbReference type="Pfam" id="PF00620">
    <property type="entry name" value="RhoGAP"/>
    <property type="match status" value="1"/>
</dbReference>
<dbReference type="SUPFAM" id="SSF52087">
    <property type="entry name" value="CRAL/TRIO domain"/>
    <property type="match status" value="1"/>
</dbReference>
<dbReference type="InterPro" id="IPR001251">
    <property type="entry name" value="CRAL-TRIO_dom"/>
</dbReference>
<dbReference type="Gene3D" id="1.10.555.10">
    <property type="entry name" value="Rho GTPase activation protein"/>
    <property type="match status" value="1"/>
</dbReference>
<name>A0A8H7UMJ6_9FUNG</name>
<dbReference type="SMART" id="SM00324">
    <property type="entry name" value="RhoGAP"/>
    <property type="match status" value="1"/>
</dbReference>
<dbReference type="SUPFAM" id="SSF48350">
    <property type="entry name" value="GTPase activation domain, GAP"/>
    <property type="match status" value="1"/>
</dbReference>
<evidence type="ECO:0000259" key="1">
    <source>
        <dbReference type="PROSITE" id="PS50191"/>
    </source>
</evidence>
<dbReference type="Pfam" id="PF13716">
    <property type="entry name" value="CRAL_TRIO_2"/>
    <property type="match status" value="1"/>
</dbReference>
<dbReference type="PANTHER" id="PTHR45808:SF2">
    <property type="entry name" value="RHO GTPASE-ACTIVATING PROTEIN 68F"/>
    <property type="match status" value="1"/>
</dbReference>
<dbReference type="GO" id="GO:0007264">
    <property type="term" value="P:small GTPase-mediated signal transduction"/>
    <property type="evidence" value="ECO:0007669"/>
    <property type="project" value="TreeGrafter"/>
</dbReference>
<feature type="domain" description="CRAL-TRIO" evidence="1">
    <location>
        <begin position="39"/>
        <end position="200"/>
    </location>
</feature>
<dbReference type="Proteomes" id="UP000612746">
    <property type="component" value="Unassembled WGS sequence"/>
</dbReference>
<proteinExistence type="predicted"/>
<dbReference type="CDD" id="cd00170">
    <property type="entry name" value="SEC14"/>
    <property type="match status" value="1"/>
</dbReference>